<dbReference type="EMBL" id="JAZDWU010000005">
    <property type="protein sequence ID" value="KAL0000928.1"/>
    <property type="molecule type" value="Genomic_DNA"/>
</dbReference>
<name>A0AAW2CTS5_9ROSI</name>
<organism evidence="1 2">
    <name type="scientific">Lithocarpus litseifolius</name>
    <dbReference type="NCBI Taxonomy" id="425828"/>
    <lineage>
        <taxon>Eukaryota</taxon>
        <taxon>Viridiplantae</taxon>
        <taxon>Streptophyta</taxon>
        <taxon>Embryophyta</taxon>
        <taxon>Tracheophyta</taxon>
        <taxon>Spermatophyta</taxon>
        <taxon>Magnoliopsida</taxon>
        <taxon>eudicotyledons</taxon>
        <taxon>Gunneridae</taxon>
        <taxon>Pentapetalae</taxon>
        <taxon>rosids</taxon>
        <taxon>fabids</taxon>
        <taxon>Fagales</taxon>
        <taxon>Fagaceae</taxon>
        <taxon>Lithocarpus</taxon>
    </lineage>
</organism>
<gene>
    <name evidence="1" type="ORF">SO802_014709</name>
</gene>
<proteinExistence type="predicted"/>
<evidence type="ECO:0000313" key="2">
    <source>
        <dbReference type="Proteomes" id="UP001459277"/>
    </source>
</evidence>
<evidence type="ECO:0000313" key="1">
    <source>
        <dbReference type="EMBL" id="KAL0000928.1"/>
    </source>
</evidence>
<dbReference type="AlphaFoldDB" id="A0AAW2CTS5"/>
<accession>A0AAW2CTS5</accession>
<protein>
    <submittedName>
        <fullName evidence="1">Uncharacterized protein</fullName>
    </submittedName>
</protein>
<comment type="caution">
    <text evidence="1">The sequence shown here is derived from an EMBL/GenBank/DDBJ whole genome shotgun (WGS) entry which is preliminary data.</text>
</comment>
<reference evidence="1 2" key="1">
    <citation type="submission" date="2024-01" db="EMBL/GenBank/DDBJ databases">
        <title>A telomere-to-telomere, gap-free genome of sweet tea (Lithocarpus litseifolius).</title>
        <authorList>
            <person name="Zhou J."/>
        </authorList>
    </citation>
    <scope>NUCLEOTIDE SEQUENCE [LARGE SCALE GENOMIC DNA]</scope>
    <source>
        <strain evidence="1">Zhou-2022a</strain>
        <tissue evidence="1">Leaf</tissue>
    </source>
</reference>
<dbReference type="Proteomes" id="UP001459277">
    <property type="component" value="Unassembled WGS sequence"/>
</dbReference>
<feature type="non-terminal residue" evidence="1">
    <location>
        <position position="73"/>
    </location>
</feature>
<keyword evidence="2" id="KW-1185">Reference proteome</keyword>
<sequence length="73" mass="8249">MKGRLLLDIVICKSPSIFKLLSCKDKPLLVWWDTFLVLYLSLDIVNSVRAFNLQVSKGATIFKLLAGKDQPLL</sequence>